<keyword evidence="2" id="KW-1185">Reference proteome</keyword>
<dbReference type="Proteomes" id="UP000499080">
    <property type="component" value="Unassembled WGS sequence"/>
</dbReference>
<protein>
    <submittedName>
        <fullName evidence="1">Uncharacterized protein</fullName>
    </submittedName>
</protein>
<comment type="caution">
    <text evidence="1">The sequence shown here is derived from an EMBL/GenBank/DDBJ whole genome shotgun (WGS) entry which is preliminary data.</text>
</comment>
<sequence length="91" mass="10373">MAHEILLVQWPQGVHLQAFADVFAFIATDNIREGIRKLSKFAQDKFKNMVEKINCTSKWKNQAISSSASLSEDQRLNLRTNQLAVKTILNI</sequence>
<organism evidence="1 2">
    <name type="scientific">Araneus ventricosus</name>
    <name type="common">Orbweaver spider</name>
    <name type="synonym">Epeira ventricosa</name>
    <dbReference type="NCBI Taxonomy" id="182803"/>
    <lineage>
        <taxon>Eukaryota</taxon>
        <taxon>Metazoa</taxon>
        <taxon>Ecdysozoa</taxon>
        <taxon>Arthropoda</taxon>
        <taxon>Chelicerata</taxon>
        <taxon>Arachnida</taxon>
        <taxon>Araneae</taxon>
        <taxon>Araneomorphae</taxon>
        <taxon>Entelegynae</taxon>
        <taxon>Araneoidea</taxon>
        <taxon>Araneidae</taxon>
        <taxon>Araneus</taxon>
    </lineage>
</organism>
<dbReference type="OrthoDB" id="6780114at2759"/>
<dbReference type="EMBL" id="BGPR01000023">
    <property type="protein sequence ID" value="GBL80802.1"/>
    <property type="molecule type" value="Genomic_DNA"/>
</dbReference>
<proteinExistence type="predicted"/>
<evidence type="ECO:0000313" key="2">
    <source>
        <dbReference type="Proteomes" id="UP000499080"/>
    </source>
</evidence>
<evidence type="ECO:0000313" key="1">
    <source>
        <dbReference type="EMBL" id="GBL80802.1"/>
    </source>
</evidence>
<gene>
    <name evidence="1" type="ORF">AVEN_26237_1</name>
</gene>
<accession>A0A4Y2ALS4</accession>
<dbReference type="AlphaFoldDB" id="A0A4Y2ALS4"/>
<name>A0A4Y2ALS4_ARAVE</name>
<reference evidence="1 2" key="1">
    <citation type="journal article" date="2019" name="Sci. Rep.">
        <title>Orb-weaving spider Araneus ventricosus genome elucidates the spidroin gene catalogue.</title>
        <authorList>
            <person name="Kono N."/>
            <person name="Nakamura H."/>
            <person name="Ohtoshi R."/>
            <person name="Moran D.A.P."/>
            <person name="Shinohara A."/>
            <person name="Yoshida Y."/>
            <person name="Fujiwara M."/>
            <person name="Mori M."/>
            <person name="Tomita M."/>
            <person name="Arakawa K."/>
        </authorList>
    </citation>
    <scope>NUCLEOTIDE SEQUENCE [LARGE SCALE GENOMIC DNA]</scope>
</reference>